<dbReference type="RefSeq" id="WP_386053658.1">
    <property type="nucleotide sequence ID" value="NZ_JBHTKH010000010.1"/>
</dbReference>
<evidence type="ECO:0000313" key="2">
    <source>
        <dbReference type="EMBL" id="MFD1055624.1"/>
    </source>
</evidence>
<evidence type="ECO:0000256" key="1">
    <source>
        <dbReference type="SAM" id="SignalP"/>
    </source>
</evidence>
<sequence>MSRRTPESTVRRAKAAASVALPAALALGLTAALTACTTGKPDVELSQVAGSAVTGTPVPTQTVTVTEIDTRTVTATTTVVHATTTTVVATPTVTVTALPRPSLTTSTVFNRATALADYANLVNDVRVLDRIPLSGNAAALQLDAVTQHLARLGANGPPPGLDAPSYYGRLLSLGLFARAGADEAAAGSPVASNRYAVIRQETGVLLSLVNGALSTTFTLPPPVPRPTTTP</sequence>
<comment type="caution">
    <text evidence="2">The sequence shown here is derived from an EMBL/GenBank/DDBJ whole genome shotgun (WGS) entry which is preliminary data.</text>
</comment>
<proteinExistence type="predicted"/>
<keyword evidence="3" id="KW-1185">Reference proteome</keyword>
<gene>
    <name evidence="2" type="ORF">ACFQ2V_15025</name>
</gene>
<feature type="signal peptide" evidence="1">
    <location>
        <begin position="1"/>
        <end position="31"/>
    </location>
</feature>
<keyword evidence="1" id="KW-0732">Signal</keyword>
<evidence type="ECO:0000313" key="3">
    <source>
        <dbReference type="Proteomes" id="UP001597046"/>
    </source>
</evidence>
<name>A0ABW3N1Q6_9MICO</name>
<organism evidence="2 3">
    <name type="scientific">Terrabacter terrigena</name>
    <dbReference type="NCBI Taxonomy" id="574718"/>
    <lineage>
        <taxon>Bacteria</taxon>
        <taxon>Bacillati</taxon>
        <taxon>Actinomycetota</taxon>
        <taxon>Actinomycetes</taxon>
        <taxon>Micrococcales</taxon>
        <taxon>Intrasporangiaceae</taxon>
        <taxon>Terrabacter</taxon>
    </lineage>
</organism>
<evidence type="ECO:0008006" key="4">
    <source>
        <dbReference type="Google" id="ProtNLM"/>
    </source>
</evidence>
<reference evidence="3" key="1">
    <citation type="journal article" date="2019" name="Int. J. Syst. Evol. Microbiol.">
        <title>The Global Catalogue of Microorganisms (GCM) 10K type strain sequencing project: providing services to taxonomists for standard genome sequencing and annotation.</title>
        <authorList>
            <consortium name="The Broad Institute Genomics Platform"/>
            <consortium name="The Broad Institute Genome Sequencing Center for Infectious Disease"/>
            <person name="Wu L."/>
            <person name="Ma J."/>
        </authorList>
    </citation>
    <scope>NUCLEOTIDE SEQUENCE [LARGE SCALE GENOMIC DNA]</scope>
    <source>
        <strain evidence="3">CCUG 57508</strain>
    </source>
</reference>
<accession>A0ABW3N1Q6</accession>
<protein>
    <recommendedName>
        <fullName evidence="4">Lipoprotein</fullName>
    </recommendedName>
</protein>
<feature type="chain" id="PRO_5047383440" description="Lipoprotein" evidence="1">
    <location>
        <begin position="32"/>
        <end position="230"/>
    </location>
</feature>
<dbReference type="EMBL" id="JBHTKH010000010">
    <property type="protein sequence ID" value="MFD1055624.1"/>
    <property type="molecule type" value="Genomic_DNA"/>
</dbReference>
<dbReference type="Proteomes" id="UP001597046">
    <property type="component" value="Unassembled WGS sequence"/>
</dbReference>